<sequence>MTHRVAAQYNNLMYHFARALNSLANAWYENWVAVERAAQPYVDSLVQAFTRYGVELDAIFGGQCYKRIVQVFDETVTTLQQEVSWMNEFLQTEEYYSRFLQAKETLASWARGAVAVIEGGLQNLQTSVQESPLVENFREFQRQTENMIAEMKAEGTFHYFEQKISELGNKIKNVYDEAINLLKENLHTFRLYAEGNIIFDYINAAAGNVYERMVWTWERWNQEERHDLEKFERIVLAVIDGLQTLLLDNNFFVDESIVFEPAVHGRIEYNQHLPVPWTSFLEYPQWHRFTNVFRQASWARDKDESPVRKAERLLNKEGFEMASGWWALSHLGALRPPFSATGTVIGQHVTTFDLRHYQFLGSCSYLLAKDFVGGDFEVIGEYESVGGLMRLKSVVVRGQGTDVTLHVDGTVEERSVAGQVCND</sequence>
<dbReference type="STRING" id="6689.A0A3R7MYA0"/>
<evidence type="ECO:0000259" key="1">
    <source>
        <dbReference type="PROSITE" id="PS51233"/>
    </source>
</evidence>
<comment type="caution">
    <text evidence="2">The sequence shown here is derived from an EMBL/GenBank/DDBJ whole genome shotgun (WGS) entry which is preliminary data.</text>
</comment>
<dbReference type="EMBL" id="QCYY01002132">
    <property type="protein sequence ID" value="ROT72583.1"/>
    <property type="molecule type" value="Genomic_DNA"/>
</dbReference>
<dbReference type="Proteomes" id="UP000283509">
    <property type="component" value="Unassembled WGS sequence"/>
</dbReference>
<organism evidence="2 3">
    <name type="scientific">Penaeus vannamei</name>
    <name type="common">Whiteleg shrimp</name>
    <name type="synonym">Litopenaeus vannamei</name>
    <dbReference type="NCBI Taxonomy" id="6689"/>
    <lineage>
        <taxon>Eukaryota</taxon>
        <taxon>Metazoa</taxon>
        <taxon>Ecdysozoa</taxon>
        <taxon>Arthropoda</taxon>
        <taxon>Crustacea</taxon>
        <taxon>Multicrustacea</taxon>
        <taxon>Malacostraca</taxon>
        <taxon>Eumalacostraca</taxon>
        <taxon>Eucarida</taxon>
        <taxon>Decapoda</taxon>
        <taxon>Dendrobranchiata</taxon>
        <taxon>Penaeoidea</taxon>
        <taxon>Penaeidae</taxon>
        <taxon>Penaeus</taxon>
    </lineage>
</organism>
<dbReference type="PROSITE" id="PS51233">
    <property type="entry name" value="VWFD"/>
    <property type="match status" value="1"/>
</dbReference>
<evidence type="ECO:0000313" key="2">
    <source>
        <dbReference type="EMBL" id="ROT72583.1"/>
    </source>
</evidence>
<accession>A0A3R7MYA0</accession>
<dbReference type="PANTHER" id="PTHR37860">
    <property type="entry name" value="AGAP008810-PA"/>
    <property type="match status" value="1"/>
</dbReference>
<dbReference type="OrthoDB" id="5956066at2759"/>
<proteinExistence type="predicted"/>
<dbReference type="PANTHER" id="PTHR37860:SF1">
    <property type="match status" value="1"/>
</dbReference>
<name>A0A3R7MYA0_PENVA</name>
<reference evidence="2 3" key="2">
    <citation type="submission" date="2019-01" db="EMBL/GenBank/DDBJ databases">
        <title>The decoding of complex shrimp genome reveals the adaptation for benthos swimmer, frequently molting mechanism and breeding impact on genome.</title>
        <authorList>
            <person name="Sun Y."/>
            <person name="Gao Y."/>
            <person name="Yu Y."/>
        </authorList>
    </citation>
    <scope>NUCLEOTIDE SEQUENCE [LARGE SCALE GENOMIC DNA]</scope>
    <source>
        <tissue evidence="2">Muscle</tissue>
    </source>
</reference>
<feature type="domain" description="VWFD" evidence="1">
    <location>
        <begin position="339"/>
        <end position="423"/>
    </location>
</feature>
<reference evidence="2 3" key="1">
    <citation type="submission" date="2018-04" db="EMBL/GenBank/DDBJ databases">
        <authorList>
            <person name="Zhang X."/>
            <person name="Yuan J."/>
            <person name="Li F."/>
            <person name="Xiang J."/>
        </authorList>
    </citation>
    <scope>NUCLEOTIDE SEQUENCE [LARGE SCALE GENOMIC DNA]</scope>
    <source>
        <tissue evidence="2">Muscle</tissue>
    </source>
</reference>
<keyword evidence="3" id="KW-1185">Reference proteome</keyword>
<dbReference type="Pfam" id="PF00094">
    <property type="entry name" value="VWD"/>
    <property type="match status" value="1"/>
</dbReference>
<dbReference type="AlphaFoldDB" id="A0A3R7MYA0"/>
<protein>
    <recommendedName>
        <fullName evidence="1">VWFD domain-containing protein</fullName>
    </recommendedName>
</protein>
<evidence type="ECO:0000313" key="3">
    <source>
        <dbReference type="Proteomes" id="UP000283509"/>
    </source>
</evidence>
<gene>
    <name evidence="2" type="ORF">C7M84_009024</name>
</gene>
<dbReference type="InterPro" id="IPR001846">
    <property type="entry name" value="VWF_type-D"/>
</dbReference>